<dbReference type="Pfam" id="PF08240">
    <property type="entry name" value="ADH_N"/>
    <property type="match status" value="1"/>
</dbReference>
<keyword evidence="1" id="KW-1133">Transmembrane helix</keyword>
<dbReference type="Proteomes" id="UP000289703">
    <property type="component" value="Unassembled WGS sequence"/>
</dbReference>
<dbReference type="NCBIfam" id="TIGR02823">
    <property type="entry name" value="oxido_YhdH"/>
    <property type="match status" value="1"/>
</dbReference>
<gene>
    <name evidence="3" type="ORF">EO244_04965</name>
</gene>
<keyword evidence="1" id="KW-0812">Transmembrane</keyword>
<dbReference type="PANTHER" id="PTHR43677:SF1">
    <property type="entry name" value="ACRYLYL-COA REDUCTASE ACUI-RELATED"/>
    <property type="match status" value="1"/>
</dbReference>
<dbReference type="Gene3D" id="3.40.50.720">
    <property type="entry name" value="NAD(P)-binding Rossmann-like Domain"/>
    <property type="match status" value="1"/>
</dbReference>
<keyword evidence="1" id="KW-0472">Membrane</keyword>
<dbReference type="CDD" id="cd05280">
    <property type="entry name" value="MDR_yhdh_yhfp"/>
    <property type="match status" value="1"/>
</dbReference>
<dbReference type="OrthoDB" id="9805663at2"/>
<dbReference type="InterPro" id="IPR036291">
    <property type="entry name" value="NAD(P)-bd_dom_sf"/>
</dbReference>
<feature type="transmembrane region" description="Helical" evidence="1">
    <location>
        <begin position="127"/>
        <end position="145"/>
    </location>
</feature>
<dbReference type="SUPFAM" id="SSF50129">
    <property type="entry name" value="GroES-like"/>
    <property type="match status" value="1"/>
</dbReference>
<dbReference type="InterPro" id="IPR014188">
    <property type="entry name" value="Acrylyl-CoA_reductase_AcuI"/>
</dbReference>
<keyword evidence="4" id="KW-1185">Reference proteome</keyword>
<sequence>MESTKTFKALRVNEEDGKYIRRIEERQLSDLPEGDVLVRVNYSSLNFKDALSCIGNKGVTRNYPHTPGIDASGIVEASSDSRFQAGDEVIVTSYDLGMNTDGGFSEYIRVPADWIVRKPKNLSLKQAMVYGTAGFTAALSVYRLLAAGQTPEMGPVVVTGALGGVGAVAVCILNHLGFEVIAATSDLNDGEEALKKLGAASRIDKTETDDQSGRPMLRPKWAGAIDVVGGNVLSTLLKACQPMGNVTCCGNIGSGDLNGTVYPFILKGISLIGIDSQNCPMALRQKVWDKLADEWQCENLEEVTVECNLEELDTYIDKMIEKKSRGRVIVKL</sequence>
<comment type="caution">
    <text evidence="3">The sequence shown here is derived from an EMBL/GenBank/DDBJ whole genome shotgun (WGS) entry which is preliminary data.</text>
</comment>
<dbReference type="Pfam" id="PF00107">
    <property type="entry name" value="ADH_zinc_N"/>
    <property type="match status" value="1"/>
</dbReference>
<dbReference type="Gene3D" id="3.90.180.10">
    <property type="entry name" value="Medium-chain alcohol dehydrogenases, catalytic domain"/>
    <property type="match status" value="1"/>
</dbReference>
<dbReference type="GO" id="GO:0043958">
    <property type="term" value="F:acryloyl-CoA reductase (NADH) activity"/>
    <property type="evidence" value="ECO:0007669"/>
    <property type="project" value="UniProtKB-EC"/>
</dbReference>
<dbReference type="SUPFAM" id="SSF51735">
    <property type="entry name" value="NAD(P)-binding Rossmann-fold domains"/>
    <property type="match status" value="1"/>
</dbReference>
<evidence type="ECO:0000313" key="3">
    <source>
        <dbReference type="EMBL" id="RXQ96190.1"/>
    </source>
</evidence>
<dbReference type="InterPro" id="IPR011032">
    <property type="entry name" value="GroES-like_sf"/>
</dbReference>
<dbReference type="SMART" id="SM00829">
    <property type="entry name" value="PKS_ER"/>
    <property type="match status" value="1"/>
</dbReference>
<organism evidence="3 4">
    <name type="scientific">Ancylomarina salipaludis</name>
    <dbReference type="NCBI Taxonomy" id="2501299"/>
    <lineage>
        <taxon>Bacteria</taxon>
        <taxon>Pseudomonadati</taxon>
        <taxon>Bacteroidota</taxon>
        <taxon>Bacteroidia</taxon>
        <taxon>Marinilabiliales</taxon>
        <taxon>Marinifilaceae</taxon>
        <taxon>Ancylomarina</taxon>
    </lineage>
</organism>
<protein>
    <submittedName>
        <fullName evidence="3">Acryloyl-CoA reductase</fullName>
        <ecNumber evidence="3">1.3.1.95</ecNumber>
    </submittedName>
</protein>
<dbReference type="GO" id="GO:0043957">
    <property type="term" value="F:acryloyl-CoA reductase (NADPH) activity"/>
    <property type="evidence" value="ECO:0007669"/>
    <property type="project" value="TreeGrafter"/>
</dbReference>
<dbReference type="PANTHER" id="PTHR43677">
    <property type="entry name" value="SHORT-CHAIN DEHYDROGENASE/REDUCTASE"/>
    <property type="match status" value="1"/>
</dbReference>
<reference evidence="3 4" key="1">
    <citation type="submission" date="2019-01" db="EMBL/GenBank/DDBJ databases">
        <title>Ancylomarina salipaludis sp. nov., isolated from a salt marsh.</title>
        <authorList>
            <person name="Yoon J.-H."/>
        </authorList>
    </citation>
    <scope>NUCLEOTIDE SEQUENCE [LARGE SCALE GENOMIC DNA]</scope>
    <source>
        <strain evidence="3 4">SHSM-M15</strain>
    </source>
</reference>
<evidence type="ECO:0000313" key="4">
    <source>
        <dbReference type="Proteomes" id="UP000289703"/>
    </source>
</evidence>
<dbReference type="InterPro" id="IPR013149">
    <property type="entry name" value="ADH-like_C"/>
</dbReference>
<feature type="transmembrane region" description="Helical" evidence="1">
    <location>
        <begin position="157"/>
        <end position="178"/>
    </location>
</feature>
<feature type="domain" description="Enoyl reductase (ER)" evidence="2">
    <location>
        <begin position="21"/>
        <end position="330"/>
    </location>
</feature>
<keyword evidence="3" id="KW-0560">Oxidoreductase</keyword>
<dbReference type="InterPro" id="IPR051397">
    <property type="entry name" value="Zn-ADH-like_protein"/>
</dbReference>
<dbReference type="InterPro" id="IPR013154">
    <property type="entry name" value="ADH-like_N"/>
</dbReference>
<evidence type="ECO:0000259" key="2">
    <source>
        <dbReference type="SMART" id="SM00829"/>
    </source>
</evidence>
<accession>A0A4Q1JPM4</accession>
<dbReference type="InterPro" id="IPR020843">
    <property type="entry name" value="ER"/>
</dbReference>
<dbReference type="AlphaFoldDB" id="A0A4Q1JPM4"/>
<proteinExistence type="predicted"/>
<dbReference type="RefSeq" id="WP_129253541.1">
    <property type="nucleotide sequence ID" value="NZ_SAXA01000003.1"/>
</dbReference>
<dbReference type="EC" id="1.3.1.95" evidence="3"/>
<dbReference type="EMBL" id="SAXA01000003">
    <property type="protein sequence ID" value="RXQ96190.1"/>
    <property type="molecule type" value="Genomic_DNA"/>
</dbReference>
<evidence type="ECO:0000256" key="1">
    <source>
        <dbReference type="SAM" id="Phobius"/>
    </source>
</evidence>
<name>A0A4Q1JPM4_9BACT</name>